<organism evidence="2 3">
    <name type="scientific">Paenibacillus cremeus</name>
    <dbReference type="NCBI Taxonomy" id="2163881"/>
    <lineage>
        <taxon>Bacteria</taxon>
        <taxon>Bacillati</taxon>
        <taxon>Bacillota</taxon>
        <taxon>Bacilli</taxon>
        <taxon>Bacillales</taxon>
        <taxon>Paenibacillaceae</taxon>
        <taxon>Paenibacillus</taxon>
    </lineage>
</organism>
<dbReference type="OrthoDB" id="3199331at2"/>
<feature type="transmembrane region" description="Helical" evidence="1">
    <location>
        <begin position="439"/>
        <end position="467"/>
    </location>
</feature>
<keyword evidence="1" id="KW-0812">Transmembrane</keyword>
<gene>
    <name evidence="2" type="ORF">FPZ49_32120</name>
</gene>
<dbReference type="AlphaFoldDB" id="A0A559JPR3"/>
<comment type="caution">
    <text evidence="2">The sequence shown here is derived from an EMBL/GenBank/DDBJ whole genome shotgun (WGS) entry which is preliminary data.</text>
</comment>
<feature type="transmembrane region" description="Helical" evidence="1">
    <location>
        <begin position="398"/>
        <end position="418"/>
    </location>
</feature>
<dbReference type="EMBL" id="VNJI01000068">
    <property type="protein sequence ID" value="TVY01843.1"/>
    <property type="molecule type" value="Genomic_DNA"/>
</dbReference>
<name>A0A559JPR3_9BACL</name>
<evidence type="ECO:0000313" key="2">
    <source>
        <dbReference type="EMBL" id="TVY01843.1"/>
    </source>
</evidence>
<evidence type="ECO:0000256" key="1">
    <source>
        <dbReference type="SAM" id="Phobius"/>
    </source>
</evidence>
<protein>
    <submittedName>
        <fullName evidence="2">Uncharacterized protein</fullName>
    </submittedName>
</protein>
<accession>A0A559JPR3</accession>
<feature type="transmembrane region" description="Helical" evidence="1">
    <location>
        <begin position="499"/>
        <end position="520"/>
    </location>
</feature>
<keyword evidence="3" id="KW-1185">Reference proteome</keyword>
<proteinExistence type="predicted"/>
<keyword evidence="1" id="KW-1133">Transmembrane helix</keyword>
<dbReference type="Proteomes" id="UP000317036">
    <property type="component" value="Unassembled WGS sequence"/>
</dbReference>
<feature type="transmembrane region" description="Helical" evidence="1">
    <location>
        <begin position="540"/>
        <end position="563"/>
    </location>
</feature>
<feature type="transmembrane region" description="Helical" evidence="1">
    <location>
        <begin position="473"/>
        <end position="492"/>
    </location>
</feature>
<keyword evidence="1" id="KW-0472">Membrane</keyword>
<feature type="non-terminal residue" evidence="2">
    <location>
        <position position="594"/>
    </location>
</feature>
<evidence type="ECO:0000313" key="3">
    <source>
        <dbReference type="Proteomes" id="UP000317036"/>
    </source>
</evidence>
<reference evidence="2 3" key="1">
    <citation type="submission" date="2019-07" db="EMBL/GenBank/DDBJ databases">
        <authorList>
            <person name="Kim J."/>
        </authorList>
    </citation>
    <scope>NUCLEOTIDE SEQUENCE [LARGE SCALE GENOMIC DNA]</scope>
    <source>
        <strain evidence="2 3">JC52</strain>
    </source>
</reference>
<dbReference type="RefSeq" id="WP_144854393.1">
    <property type="nucleotide sequence ID" value="NZ_VNJI01000068.1"/>
</dbReference>
<sequence length="594" mass="63930">MGITEPFDPAVIQSGGTANSQVIHSVGEQPNVTVLSIPYLSFVELEQGGAAQLPAFERLKATGEWAAMNVRVPFKGLESVYATWGAGQMTDARGAQGWNAGERRNGQRGAAMLERFSGAQGEAGPTAAAAVLVPDMESIRAANAAGVYLPEPGLLGSTLQAQGIRIAVWSDLDLPGGGGEHYRRPAPLMVMNEHGLVEHGRVGERLFMERAGMPYGVQTRYDWLLAQWQKERGAAAAAGSLQVIELGDLYRLYEEKARYAPDAFVQTKRLVLEQLDLFLGELMRAMGEDSMRGVLWLVSPQVHTDAKQEKMLLTPAVRWLPNSSGSKWLTSETTRRLGVIAAVDLAPSLLREYGLSSPKEIIGRPVMAAPASSGSATLDALLVEVRNMSKIYALRPPMLYSLAGYEIGAMLLGLTFAWRRRLRSRGQLMLEQGAERSSVWWGFAVRGMLFSVLLLPALLLSMGWLVAWSVPWLVGYVLVGVLAGGAIVAYVTGGSASRLIAALGWIGGVVSALIIADGLTGAEAMKHSVLGYDVLIGARYYGIGNEFMGVLLGAAVLGLSAGLQARARRRPAAARAAHRLDNRIQRKSSEGHRF</sequence>